<protein>
    <recommendedName>
        <fullName evidence="14">Large ribosomal subunit protein bL19m</fullName>
    </recommendedName>
    <alternativeName>
        <fullName evidence="15">39S ribosomal protein L19, mitochondrial</fullName>
    </alternativeName>
</protein>
<dbReference type="Gene3D" id="3.30.40.10">
    <property type="entry name" value="Zinc/RING finger domain, C3HC4 (zinc finger)"/>
    <property type="match status" value="1"/>
</dbReference>
<dbReference type="InterPro" id="IPR001841">
    <property type="entry name" value="Znf_RING"/>
</dbReference>
<gene>
    <name evidence="19" type="ORF">WBA_LOCUS1963</name>
</gene>
<dbReference type="InParanoid" id="A0A3P7DVG7"/>
<dbReference type="GO" id="GO:0012505">
    <property type="term" value="C:endomembrane system"/>
    <property type="evidence" value="ECO:0007669"/>
    <property type="project" value="TreeGrafter"/>
</dbReference>
<evidence type="ECO:0000256" key="10">
    <source>
        <dbReference type="ARBA" id="ARBA00022989"/>
    </source>
</evidence>
<name>A0A3P7DVG7_WUCBA</name>
<dbReference type="InterPro" id="IPR050731">
    <property type="entry name" value="HRD1_E3_ubiq-ligases"/>
</dbReference>
<comment type="similarity">
    <text evidence="3">Belongs to the bacterial ribosomal protein bL19 family.</text>
</comment>
<evidence type="ECO:0000313" key="20">
    <source>
        <dbReference type="Proteomes" id="UP000270924"/>
    </source>
</evidence>
<evidence type="ECO:0000256" key="3">
    <source>
        <dbReference type="ARBA" id="ARBA00005781"/>
    </source>
</evidence>
<dbReference type="GO" id="GO:0005840">
    <property type="term" value="C:ribosome"/>
    <property type="evidence" value="ECO:0007669"/>
    <property type="project" value="UniProtKB-KW"/>
</dbReference>
<dbReference type="GO" id="GO:0036503">
    <property type="term" value="P:ERAD pathway"/>
    <property type="evidence" value="ECO:0007669"/>
    <property type="project" value="TreeGrafter"/>
</dbReference>
<dbReference type="EMBL" id="UYWW01000477">
    <property type="protein sequence ID" value="VDM08577.1"/>
    <property type="molecule type" value="Genomic_DNA"/>
</dbReference>
<dbReference type="InterPro" id="IPR013083">
    <property type="entry name" value="Znf_RING/FYVE/PHD"/>
</dbReference>
<keyword evidence="20" id="KW-1185">Reference proteome</keyword>
<dbReference type="GO" id="GO:0006412">
    <property type="term" value="P:translation"/>
    <property type="evidence" value="ECO:0007669"/>
    <property type="project" value="InterPro"/>
</dbReference>
<dbReference type="SUPFAM" id="SSF50104">
    <property type="entry name" value="Translation proteins SH3-like domain"/>
    <property type="match status" value="1"/>
</dbReference>
<dbReference type="GO" id="GO:0043161">
    <property type="term" value="P:proteasome-mediated ubiquitin-dependent protein catabolic process"/>
    <property type="evidence" value="ECO:0007669"/>
    <property type="project" value="TreeGrafter"/>
</dbReference>
<dbReference type="InterPro" id="IPR001857">
    <property type="entry name" value="Ribosomal_bL19"/>
</dbReference>
<evidence type="ECO:0000256" key="11">
    <source>
        <dbReference type="ARBA" id="ARBA00023128"/>
    </source>
</evidence>
<dbReference type="Pfam" id="PF01245">
    <property type="entry name" value="Ribosomal_L19"/>
    <property type="match status" value="1"/>
</dbReference>
<keyword evidence="9" id="KW-0689">Ribosomal protein</keyword>
<dbReference type="PANTHER" id="PTHR22763:SF191">
    <property type="entry name" value="RING FINGER PROTEIN 145 HOMOLOG"/>
    <property type="match status" value="1"/>
</dbReference>
<dbReference type="GO" id="GO:0005739">
    <property type="term" value="C:mitochondrion"/>
    <property type="evidence" value="ECO:0007669"/>
    <property type="project" value="UniProtKB-SubCell"/>
</dbReference>
<dbReference type="GO" id="GO:0061630">
    <property type="term" value="F:ubiquitin protein ligase activity"/>
    <property type="evidence" value="ECO:0007669"/>
    <property type="project" value="TreeGrafter"/>
</dbReference>
<feature type="transmembrane region" description="Helical" evidence="17">
    <location>
        <begin position="166"/>
        <end position="194"/>
    </location>
</feature>
<dbReference type="Gene3D" id="2.30.30.790">
    <property type="match status" value="1"/>
</dbReference>
<dbReference type="Proteomes" id="UP000270924">
    <property type="component" value="Unassembled WGS sequence"/>
</dbReference>
<keyword evidence="7" id="KW-0862">Zinc</keyword>
<dbReference type="InterPro" id="IPR038657">
    <property type="entry name" value="Ribosomal_bL19_sf"/>
</dbReference>
<evidence type="ECO:0000259" key="18">
    <source>
        <dbReference type="PROSITE" id="PS50089"/>
    </source>
</evidence>
<sequence length="633" mass="72238">MFFVRVYIHLAGKGRGFGEIGAIFLASVAESTNTPLSLLALALTVSCFCKQILTIAECIVGRQRGHRHVLANGAYTGALTLTLLCAQTGILGMRTEQKAFLLGLVLFIVVSALLQSLYEILEPQLLALAANRSTSRGQHVRSVFLAIIVLVASLCASIAVSRFLPIDLWCLIIGSNCLLTAIHTLSTIIVYAIYRLETESMDTWGQADYVVFVCKTITCGVEVLLALNVVCFGHWTLTSLAVLVFYMYFSIWRQLQTGIVRVQSRRAAYSSLSRLPRVSNEALQQRRDACAICLSDLLEDARITPCKHFFHSACLKKWLCVKQVCPLCYSDLCKCKIPEALEELFLDERRNINAPEEREDDNSESFGAGNPSENEYFSWDPKSFKMWCNARILLLEAKIMSQRAYRRLSGEERKIRLARHIQNFREAYPDFHPSSIYGRRNLLREELERKDMLERRLRIDIPEFYVGSIVAVTYSDKKLVGLRNRFLGICISRRLEGLKSQFTLRNVIEGIGVEVMYEMYTPTITKIEVIKLEKRLDDDLTYLIDAYPEYSTFDIHMEPTSHVVGKPISINPLKITNLRRYDLIADYRQIMTDIDEELLIEQEMLDFETQRQQAGATKRKILRSAEQPYIHDL</sequence>
<dbReference type="GO" id="GO:1990904">
    <property type="term" value="C:ribonucleoprotein complex"/>
    <property type="evidence" value="ECO:0007669"/>
    <property type="project" value="UniProtKB-KW"/>
</dbReference>
<evidence type="ECO:0000256" key="15">
    <source>
        <dbReference type="ARBA" id="ARBA00035359"/>
    </source>
</evidence>
<keyword evidence="6 16" id="KW-0863">Zinc-finger</keyword>
<reference evidence="19 20" key="1">
    <citation type="submission" date="2018-11" db="EMBL/GenBank/DDBJ databases">
        <authorList>
            <consortium name="Pathogen Informatics"/>
        </authorList>
    </citation>
    <scope>NUCLEOTIDE SEQUENCE [LARGE SCALE GENOMIC DNA]</scope>
</reference>
<evidence type="ECO:0000256" key="17">
    <source>
        <dbReference type="SAM" id="Phobius"/>
    </source>
</evidence>
<proteinExistence type="inferred from homology"/>
<keyword evidence="10 17" id="KW-1133">Transmembrane helix</keyword>
<dbReference type="SUPFAM" id="SSF57850">
    <property type="entry name" value="RING/U-box"/>
    <property type="match status" value="1"/>
</dbReference>
<keyword evidence="13" id="KW-0687">Ribonucleoprotein</keyword>
<evidence type="ECO:0000256" key="14">
    <source>
        <dbReference type="ARBA" id="ARBA00035288"/>
    </source>
</evidence>
<organism evidence="19 20">
    <name type="scientific">Wuchereria bancrofti</name>
    <dbReference type="NCBI Taxonomy" id="6293"/>
    <lineage>
        <taxon>Eukaryota</taxon>
        <taxon>Metazoa</taxon>
        <taxon>Ecdysozoa</taxon>
        <taxon>Nematoda</taxon>
        <taxon>Chromadorea</taxon>
        <taxon>Rhabditida</taxon>
        <taxon>Spirurina</taxon>
        <taxon>Spiruromorpha</taxon>
        <taxon>Filarioidea</taxon>
        <taxon>Onchocercidae</taxon>
        <taxon>Wuchereria</taxon>
    </lineage>
</organism>
<dbReference type="PRINTS" id="PR00061">
    <property type="entry name" value="RIBOSOMALL19"/>
</dbReference>
<dbReference type="SMART" id="SM00184">
    <property type="entry name" value="RING"/>
    <property type="match status" value="1"/>
</dbReference>
<dbReference type="InterPro" id="IPR025754">
    <property type="entry name" value="TRC8_N_dom"/>
</dbReference>
<dbReference type="FunFam" id="2.30.30.790:FF:000002">
    <property type="entry name" value="39S ribosomal protein L19, mitochondrial"/>
    <property type="match status" value="1"/>
</dbReference>
<feature type="domain" description="RING-type" evidence="18">
    <location>
        <begin position="290"/>
        <end position="328"/>
    </location>
</feature>
<comment type="subcellular location">
    <subcellularLocation>
        <location evidence="1">Membrane</location>
        <topology evidence="1">Multi-pass membrane protein</topology>
    </subcellularLocation>
    <subcellularLocation>
        <location evidence="2">Mitochondrion</location>
    </subcellularLocation>
</comment>
<evidence type="ECO:0000256" key="2">
    <source>
        <dbReference type="ARBA" id="ARBA00004173"/>
    </source>
</evidence>
<keyword evidence="12 17" id="KW-0472">Membrane</keyword>
<evidence type="ECO:0000256" key="4">
    <source>
        <dbReference type="ARBA" id="ARBA00022692"/>
    </source>
</evidence>
<evidence type="ECO:0000256" key="1">
    <source>
        <dbReference type="ARBA" id="ARBA00004141"/>
    </source>
</evidence>
<accession>A0A3P7DVG7</accession>
<keyword evidence="5" id="KW-0479">Metal-binding</keyword>
<dbReference type="GO" id="GO:0016020">
    <property type="term" value="C:membrane"/>
    <property type="evidence" value="ECO:0007669"/>
    <property type="project" value="UniProtKB-SubCell"/>
</dbReference>
<evidence type="ECO:0000256" key="7">
    <source>
        <dbReference type="ARBA" id="ARBA00022833"/>
    </source>
</evidence>
<feature type="transmembrane region" description="Helical" evidence="17">
    <location>
        <begin position="72"/>
        <end position="93"/>
    </location>
</feature>
<dbReference type="InterPro" id="IPR008991">
    <property type="entry name" value="Translation_prot_SH3-like_sf"/>
</dbReference>
<evidence type="ECO:0000256" key="13">
    <source>
        <dbReference type="ARBA" id="ARBA00023274"/>
    </source>
</evidence>
<dbReference type="OrthoDB" id="432645at2759"/>
<feature type="transmembrane region" description="Helical" evidence="17">
    <location>
        <begin position="232"/>
        <end position="251"/>
    </location>
</feature>
<dbReference type="Pfam" id="PF13639">
    <property type="entry name" value="zf-RING_2"/>
    <property type="match status" value="1"/>
</dbReference>
<keyword evidence="8" id="KW-0809">Transit peptide</keyword>
<evidence type="ECO:0000313" key="19">
    <source>
        <dbReference type="EMBL" id="VDM08577.1"/>
    </source>
</evidence>
<keyword evidence="11" id="KW-0496">Mitochondrion</keyword>
<dbReference type="PROSITE" id="PS50089">
    <property type="entry name" value="ZF_RING_2"/>
    <property type="match status" value="1"/>
</dbReference>
<evidence type="ECO:0000256" key="5">
    <source>
        <dbReference type="ARBA" id="ARBA00022723"/>
    </source>
</evidence>
<feature type="transmembrane region" description="Helical" evidence="17">
    <location>
        <begin position="99"/>
        <end position="121"/>
    </location>
</feature>
<dbReference type="Pfam" id="PF13705">
    <property type="entry name" value="TRC8_N"/>
    <property type="match status" value="1"/>
</dbReference>
<evidence type="ECO:0000256" key="12">
    <source>
        <dbReference type="ARBA" id="ARBA00023136"/>
    </source>
</evidence>
<dbReference type="PANTHER" id="PTHR22763">
    <property type="entry name" value="RING ZINC FINGER PROTEIN"/>
    <property type="match status" value="1"/>
</dbReference>
<keyword evidence="4 17" id="KW-0812">Transmembrane</keyword>
<evidence type="ECO:0000256" key="8">
    <source>
        <dbReference type="ARBA" id="ARBA00022946"/>
    </source>
</evidence>
<evidence type="ECO:0000256" key="9">
    <source>
        <dbReference type="ARBA" id="ARBA00022980"/>
    </source>
</evidence>
<evidence type="ECO:0000256" key="16">
    <source>
        <dbReference type="PROSITE-ProRule" id="PRU00175"/>
    </source>
</evidence>
<dbReference type="AlphaFoldDB" id="A0A3P7DVG7"/>
<evidence type="ECO:0000256" key="6">
    <source>
        <dbReference type="ARBA" id="ARBA00022771"/>
    </source>
</evidence>
<dbReference type="GO" id="GO:0003735">
    <property type="term" value="F:structural constituent of ribosome"/>
    <property type="evidence" value="ECO:0007669"/>
    <property type="project" value="InterPro"/>
</dbReference>
<dbReference type="GO" id="GO:0008270">
    <property type="term" value="F:zinc ion binding"/>
    <property type="evidence" value="ECO:0007669"/>
    <property type="project" value="UniProtKB-KW"/>
</dbReference>
<feature type="transmembrane region" description="Helical" evidence="17">
    <location>
        <begin position="142"/>
        <end position="160"/>
    </location>
</feature>